<organism evidence="1 2">
    <name type="scientific">Portunus trituberculatus</name>
    <name type="common">Swimming crab</name>
    <name type="synonym">Neptunus trituberculatus</name>
    <dbReference type="NCBI Taxonomy" id="210409"/>
    <lineage>
        <taxon>Eukaryota</taxon>
        <taxon>Metazoa</taxon>
        <taxon>Ecdysozoa</taxon>
        <taxon>Arthropoda</taxon>
        <taxon>Crustacea</taxon>
        <taxon>Multicrustacea</taxon>
        <taxon>Malacostraca</taxon>
        <taxon>Eumalacostraca</taxon>
        <taxon>Eucarida</taxon>
        <taxon>Decapoda</taxon>
        <taxon>Pleocyemata</taxon>
        <taxon>Brachyura</taxon>
        <taxon>Eubrachyura</taxon>
        <taxon>Portunoidea</taxon>
        <taxon>Portunidae</taxon>
        <taxon>Portuninae</taxon>
        <taxon>Portunus</taxon>
    </lineage>
</organism>
<protein>
    <submittedName>
        <fullName evidence="1">Uncharacterized protein</fullName>
    </submittedName>
</protein>
<keyword evidence="2" id="KW-1185">Reference proteome</keyword>
<comment type="caution">
    <text evidence="1">The sequence shown here is derived from an EMBL/GenBank/DDBJ whole genome shotgun (WGS) entry which is preliminary data.</text>
</comment>
<dbReference type="AlphaFoldDB" id="A0A5B7EIW5"/>
<evidence type="ECO:0000313" key="2">
    <source>
        <dbReference type="Proteomes" id="UP000324222"/>
    </source>
</evidence>
<name>A0A5B7EIW5_PORTR</name>
<dbReference type="EMBL" id="VSRR010002632">
    <property type="protein sequence ID" value="MPC32474.1"/>
    <property type="molecule type" value="Genomic_DNA"/>
</dbReference>
<dbReference type="Proteomes" id="UP000324222">
    <property type="component" value="Unassembled WGS sequence"/>
</dbReference>
<proteinExistence type="predicted"/>
<accession>A0A5B7EIW5</accession>
<gene>
    <name evidence="1" type="ORF">E2C01_025784</name>
</gene>
<reference evidence="1 2" key="1">
    <citation type="submission" date="2019-05" db="EMBL/GenBank/DDBJ databases">
        <title>Another draft genome of Portunus trituberculatus and its Hox gene families provides insights of decapod evolution.</title>
        <authorList>
            <person name="Jeong J.-H."/>
            <person name="Song I."/>
            <person name="Kim S."/>
            <person name="Choi T."/>
            <person name="Kim D."/>
            <person name="Ryu S."/>
            <person name="Kim W."/>
        </authorList>
    </citation>
    <scope>NUCLEOTIDE SEQUENCE [LARGE SCALE GENOMIC DNA]</scope>
    <source>
        <tissue evidence="1">Muscle</tissue>
    </source>
</reference>
<sequence length="101" mass="11186">MTPPVPSVSITVTYTSRTVTRWLLHHGPSRCTVPPPYQCYSRARLPATSSGLPLRHYSVPISSMPPPYLPVSLPSYSCSSFLPIRHASFLLPQPVAFRPKP</sequence>
<evidence type="ECO:0000313" key="1">
    <source>
        <dbReference type="EMBL" id="MPC32474.1"/>
    </source>
</evidence>